<dbReference type="GO" id="GO:0004521">
    <property type="term" value="F:RNA endonuclease activity"/>
    <property type="evidence" value="ECO:0007669"/>
    <property type="project" value="TreeGrafter"/>
</dbReference>
<dbReference type="GO" id="GO:0016787">
    <property type="term" value="F:hydrolase activity"/>
    <property type="evidence" value="ECO:0007669"/>
    <property type="project" value="UniProtKB-KW"/>
</dbReference>
<dbReference type="SMART" id="SM01027">
    <property type="entry name" value="Beta-Casp"/>
    <property type="match status" value="1"/>
</dbReference>
<dbReference type="EMBL" id="LNXV01000029">
    <property type="protein sequence ID" value="KTC81250.1"/>
    <property type="molecule type" value="Genomic_DNA"/>
</dbReference>
<dbReference type="Pfam" id="PF10996">
    <property type="entry name" value="Beta-Casp"/>
    <property type="match status" value="1"/>
</dbReference>
<dbReference type="InterPro" id="IPR011108">
    <property type="entry name" value="RMMBL"/>
</dbReference>
<dbReference type="CDD" id="cd16295">
    <property type="entry name" value="TTHA0252-CPSF-like_MBL-fold"/>
    <property type="match status" value="1"/>
</dbReference>
<dbReference type="Proteomes" id="UP000054742">
    <property type="component" value="Unassembled WGS sequence"/>
</dbReference>
<organism evidence="4 5">
    <name type="scientific">Legionella brunensis</name>
    <dbReference type="NCBI Taxonomy" id="29422"/>
    <lineage>
        <taxon>Bacteria</taxon>
        <taxon>Pseudomonadati</taxon>
        <taxon>Pseudomonadota</taxon>
        <taxon>Gammaproteobacteria</taxon>
        <taxon>Legionellales</taxon>
        <taxon>Legionellaceae</taxon>
        <taxon>Legionella</taxon>
    </lineage>
</organism>
<sequence length="453" mass="50407">MKLTFLGATQTVTGSKYLLTIDSKKILIDCGLFQGYKELRLRNWASLPIDPRDIDAVIITHAHIDHTGYLPLLVKNGFQGKIYATPGTKALCAILLPDSGHLQEEEARLANKYGFSKHKPALPLYTEKDARTALKHFETVDFNAPHQLFNGFSFEFHRAGHIVGAAMIKIKTSKCSLLFSGDVGRPYDPVMKAPTPIQDTDYLIMESTYGDRLHDATDPLPQMGQVINTTIKRGGSVVIPAFAVGRAQSLLYFIYQLKQKGEVHKDVPVFLDSPMAINATHLLCTYKEDHRLNEEQCHGLCNAATYINTPEESKELDRHKMPQIIIAASGMAQGGRIVHHLKAFAPDPKSTLLFTGFQAGGTRGARIVNGEREVKIHGSMIPIRAKVVVMSSTSAHADYQELLGWLKHFIRPPKKVFITHGEPHSAQSLKDKIEQQFGFTCMIPSYQHVEDLS</sequence>
<accession>A0A0W0SCZ4</accession>
<dbReference type="SMART" id="SM00849">
    <property type="entry name" value="Lactamase_B"/>
    <property type="match status" value="1"/>
</dbReference>
<dbReference type="STRING" id="29422.Lbru_1770"/>
<name>A0A0W0SCZ4_9GAMM</name>
<evidence type="ECO:0000313" key="5">
    <source>
        <dbReference type="Proteomes" id="UP000054742"/>
    </source>
</evidence>
<dbReference type="InterPro" id="IPR050698">
    <property type="entry name" value="MBL"/>
</dbReference>
<dbReference type="InterPro" id="IPR001279">
    <property type="entry name" value="Metallo-B-lactamas"/>
</dbReference>
<evidence type="ECO:0000313" key="4">
    <source>
        <dbReference type="EMBL" id="KTC81250.1"/>
    </source>
</evidence>
<evidence type="ECO:0000259" key="2">
    <source>
        <dbReference type="SMART" id="SM00849"/>
    </source>
</evidence>
<dbReference type="Gene3D" id="3.60.15.10">
    <property type="entry name" value="Ribonuclease Z/Hydroxyacylglutathione hydrolase-like"/>
    <property type="match status" value="1"/>
</dbReference>
<proteinExistence type="predicted"/>
<gene>
    <name evidence="4" type="ORF">Lbru_1770</name>
</gene>
<dbReference type="PANTHER" id="PTHR11203">
    <property type="entry name" value="CLEAVAGE AND POLYADENYLATION SPECIFICITY FACTOR FAMILY MEMBER"/>
    <property type="match status" value="1"/>
</dbReference>
<dbReference type="PANTHER" id="PTHR11203:SF37">
    <property type="entry name" value="INTEGRATOR COMPLEX SUBUNIT 11"/>
    <property type="match status" value="1"/>
</dbReference>
<dbReference type="OrthoDB" id="9803916at2"/>
<evidence type="ECO:0000259" key="3">
    <source>
        <dbReference type="SMART" id="SM01027"/>
    </source>
</evidence>
<dbReference type="AlphaFoldDB" id="A0A0W0SCZ4"/>
<feature type="domain" description="Beta-Casp" evidence="3">
    <location>
        <begin position="247"/>
        <end position="367"/>
    </location>
</feature>
<dbReference type="Pfam" id="PF00753">
    <property type="entry name" value="Lactamase_B"/>
    <property type="match status" value="1"/>
</dbReference>
<dbReference type="InterPro" id="IPR036866">
    <property type="entry name" value="RibonucZ/Hydroxyglut_hydro"/>
</dbReference>
<keyword evidence="5" id="KW-1185">Reference proteome</keyword>
<dbReference type="PATRIC" id="fig|29422.6.peg.1884"/>
<keyword evidence="1" id="KW-0378">Hydrolase</keyword>
<comment type="caution">
    <text evidence="4">The sequence shown here is derived from an EMBL/GenBank/DDBJ whole genome shotgun (WGS) entry which is preliminary data.</text>
</comment>
<dbReference type="InterPro" id="IPR022712">
    <property type="entry name" value="Beta_Casp"/>
</dbReference>
<feature type="domain" description="Metallo-beta-lactamase" evidence="2">
    <location>
        <begin position="13"/>
        <end position="223"/>
    </location>
</feature>
<dbReference type="SUPFAM" id="SSF56281">
    <property type="entry name" value="Metallo-hydrolase/oxidoreductase"/>
    <property type="match status" value="1"/>
</dbReference>
<dbReference type="Pfam" id="PF07521">
    <property type="entry name" value="RMMBL"/>
    <property type="match status" value="1"/>
</dbReference>
<reference evidence="4 5" key="1">
    <citation type="submission" date="2015-11" db="EMBL/GenBank/DDBJ databases">
        <title>Genomic analysis of 38 Legionella species identifies large and diverse effector repertoires.</title>
        <authorList>
            <person name="Burstein D."/>
            <person name="Amaro F."/>
            <person name="Zusman T."/>
            <person name="Lifshitz Z."/>
            <person name="Cohen O."/>
            <person name="Gilbert J.A."/>
            <person name="Pupko T."/>
            <person name="Shuman H.A."/>
            <person name="Segal G."/>
        </authorList>
    </citation>
    <scope>NUCLEOTIDE SEQUENCE [LARGE SCALE GENOMIC DNA]</scope>
    <source>
        <strain evidence="4 5">ATCC 43878</strain>
    </source>
</reference>
<evidence type="ECO:0000256" key="1">
    <source>
        <dbReference type="ARBA" id="ARBA00022801"/>
    </source>
</evidence>
<dbReference type="RefSeq" id="WP_058441821.1">
    <property type="nucleotide sequence ID" value="NZ_CAAAHU010000002.1"/>
</dbReference>
<protein>
    <submittedName>
        <fullName evidence="4">Metallo-beta lactamase family transporter protein</fullName>
    </submittedName>
</protein>
<dbReference type="Gene3D" id="3.40.50.10890">
    <property type="match status" value="1"/>
</dbReference>